<feature type="binding site" evidence="7">
    <location>
        <position position="439"/>
    </location>
    <ligand>
        <name>deamido-NAD(+)</name>
        <dbReference type="ChEBI" id="CHEBI:58437"/>
        <note>ligand shared between two neighboring subunits</note>
    </ligand>
</feature>
<keyword evidence="3 7" id="KW-0436">Ligase</keyword>
<dbReference type="NCBIfam" id="TIGR00552">
    <property type="entry name" value="nadE"/>
    <property type="match status" value="1"/>
</dbReference>
<dbReference type="CDD" id="cd07570">
    <property type="entry name" value="GAT_Gln-NAD-synth"/>
    <property type="match status" value="1"/>
</dbReference>
<protein>
    <recommendedName>
        <fullName evidence="7 8">Glutamine-dependent NAD(+) synthetase</fullName>
        <ecNumber evidence="7 8">6.3.5.1</ecNumber>
    </recommendedName>
    <alternativeName>
        <fullName evidence="7 8">NAD(+) synthase [glutamine-hydrolyzing]</fullName>
    </alternativeName>
</protein>
<dbReference type="HAMAP" id="MF_02090">
    <property type="entry name" value="NadE_glutamine_dep"/>
    <property type="match status" value="1"/>
</dbReference>
<keyword evidence="6 7" id="KW-0520">NAD</keyword>
<evidence type="ECO:0000256" key="11">
    <source>
        <dbReference type="SAM" id="MobiDB-lite"/>
    </source>
</evidence>
<dbReference type="InterPro" id="IPR000132">
    <property type="entry name" value="Nitrilase/CN_hydratase_CS"/>
</dbReference>
<evidence type="ECO:0000256" key="2">
    <source>
        <dbReference type="ARBA" id="ARBA00007145"/>
    </source>
</evidence>
<feature type="active site" description="Proton acceptor; for glutaminase activity" evidence="7">
    <location>
        <position position="46"/>
    </location>
</feature>
<evidence type="ECO:0000256" key="5">
    <source>
        <dbReference type="ARBA" id="ARBA00022840"/>
    </source>
</evidence>
<dbReference type="InterPro" id="IPR036526">
    <property type="entry name" value="C-N_Hydrolase_sf"/>
</dbReference>
<dbReference type="PROSITE" id="PS00920">
    <property type="entry name" value="NITRIL_CHT_1"/>
    <property type="match status" value="1"/>
</dbReference>
<dbReference type="Pfam" id="PF02540">
    <property type="entry name" value="NAD_synthase"/>
    <property type="match status" value="1"/>
</dbReference>
<evidence type="ECO:0000256" key="10">
    <source>
        <dbReference type="RuleBase" id="RU003811"/>
    </source>
</evidence>
<dbReference type="PANTHER" id="PTHR23090">
    <property type="entry name" value="NH 3 /GLUTAMINE-DEPENDENT NAD + SYNTHETASE"/>
    <property type="match status" value="1"/>
</dbReference>
<sequence>MRVPQLRLALNQIDSTVGDLSGNSEAIVHWTRHSAEQGAHLVAFPEMVLTGYPVEDLALRPSFVEASRQALRALAARLDAEGFGELPVVVGYLDRSETAQPRYGQPAGSPQNAAAVLHRGQVALTFAKHHLPNYGVFDEFRYFVPGDSMPVVRVHGVDVALAICEDLWQDGGRVPAARAAGAGLLLSVNASPYERDKDDTRLELVRKRAQEAGCTTAYLAMIGGQDELVFDGDSIVVDRDGEVIARAPQFAEGSVVLDLELPAAAPQPPSGVVNDGLRIDHVVLSEEPLPAYPAELTGGYAERLDDDEELYSALVVGLRAYAAKNGFSSVLIGLSGGIDSALVAAIACDALGAQNVYGISMPSKYSSDHSKGDAAELARRTGLNFRTVPIEPMFDAYMGSLGLTGLAEENLQARLRGTTLMAVSNQEGQIVLAPGNKSELAVGYSTLYGDAVGAYGPIKDVYKTSVFRLAKWRNRAAEERGQIPPIPEASITKPPSAELRPGQVDTDSLPDYDVLDRILELYVDRDQGLDEIVSAGFDAALVARTLRMVDTAEYKRRQYPPGTKISPKGFGKDRRLPITNRWRESG</sequence>
<comment type="catalytic activity">
    <reaction evidence="7 8">
        <text>deamido-NAD(+) + L-glutamine + ATP + H2O = L-glutamate + AMP + diphosphate + NAD(+) + H(+)</text>
        <dbReference type="Rhea" id="RHEA:24384"/>
        <dbReference type="ChEBI" id="CHEBI:15377"/>
        <dbReference type="ChEBI" id="CHEBI:15378"/>
        <dbReference type="ChEBI" id="CHEBI:29985"/>
        <dbReference type="ChEBI" id="CHEBI:30616"/>
        <dbReference type="ChEBI" id="CHEBI:33019"/>
        <dbReference type="ChEBI" id="CHEBI:57540"/>
        <dbReference type="ChEBI" id="CHEBI:58359"/>
        <dbReference type="ChEBI" id="CHEBI:58437"/>
        <dbReference type="ChEBI" id="CHEBI:456215"/>
        <dbReference type="EC" id="6.3.5.1"/>
    </reaction>
</comment>
<dbReference type="PROSITE" id="PS50263">
    <property type="entry name" value="CN_HYDROLASE"/>
    <property type="match status" value="1"/>
</dbReference>
<gene>
    <name evidence="7" type="primary">nadE</name>
    <name evidence="13" type="ORF">GCM10015535_13530</name>
</gene>
<evidence type="ECO:0000256" key="8">
    <source>
        <dbReference type="PIRNR" id="PIRNR006630"/>
    </source>
</evidence>
<evidence type="ECO:0000313" key="14">
    <source>
        <dbReference type="Proteomes" id="UP000660675"/>
    </source>
</evidence>
<dbReference type="InterPro" id="IPR022310">
    <property type="entry name" value="NAD/GMP_synthase"/>
</dbReference>
<feature type="region of interest" description="Disordered" evidence="11">
    <location>
        <begin position="481"/>
        <end position="505"/>
    </location>
</feature>
<dbReference type="PANTHER" id="PTHR23090:SF9">
    <property type="entry name" value="GLUTAMINE-DEPENDENT NAD(+) SYNTHETASE"/>
    <property type="match status" value="1"/>
</dbReference>
<feature type="active site" description="For glutaminase activity" evidence="7">
    <location>
        <position position="128"/>
    </location>
</feature>
<organism evidence="13 14">
    <name type="scientific">Streptomyces gelaticus</name>
    <dbReference type="NCBI Taxonomy" id="285446"/>
    <lineage>
        <taxon>Bacteria</taxon>
        <taxon>Bacillati</taxon>
        <taxon>Actinomycetota</taxon>
        <taxon>Actinomycetes</taxon>
        <taxon>Kitasatosporales</taxon>
        <taxon>Streptomycetaceae</taxon>
        <taxon>Streptomyces</taxon>
    </lineage>
</organism>
<feature type="domain" description="CN hydrolase" evidence="12">
    <location>
        <begin position="6"/>
        <end position="261"/>
    </location>
</feature>
<feature type="binding site" evidence="7">
    <location>
        <position position="555"/>
    </location>
    <ligand>
        <name>deamido-NAD(+)</name>
        <dbReference type="ChEBI" id="CHEBI:58437"/>
        <note>ligand shared between two neighboring subunits</note>
    </ligand>
</feature>
<comment type="caution">
    <text evidence="7">Lacks conserved residue(s) required for the propagation of feature annotation.</text>
</comment>
<accession>A0ABQ2VWD5</accession>
<feature type="binding site" evidence="7">
    <location>
        <begin position="333"/>
        <end position="340"/>
    </location>
    <ligand>
        <name>ATP</name>
        <dbReference type="ChEBI" id="CHEBI:30616"/>
    </ligand>
</feature>
<evidence type="ECO:0000256" key="3">
    <source>
        <dbReference type="ARBA" id="ARBA00022598"/>
    </source>
</evidence>
<evidence type="ECO:0000256" key="4">
    <source>
        <dbReference type="ARBA" id="ARBA00022741"/>
    </source>
</evidence>
<evidence type="ECO:0000313" key="13">
    <source>
        <dbReference type="EMBL" id="GGV78466.1"/>
    </source>
</evidence>
<dbReference type="Pfam" id="PF00795">
    <property type="entry name" value="CN_hydrolase"/>
    <property type="match status" value="1"/>
</dbReference>
<name>A0ABQ2VWD5_9ACTN</name>
<evidence type="ECO:0000256" key="6">
    <source>
        <dbReference type="ARBA" id="ARBA00023027"/>
    </source>
</evidence>
<feature type="binding site" evidence="7">
    <location>
        <position position="134"/>
    </location>
    <ligand>
        <name>L-glutamine</name>
        <dbReference type="ChEBI" id="CHEBI:58359"/>
    </ligand>
</feature>
<feature type="binding site" evidence="7">
    <location>
        <position position="197"/>
    </location>
    <ligand>
        <name>L-glutamine</name>
        <dbReference type="ChEBI" id="CHEBI:58359"/>
    </ligand>
</feature>
<dbReference type="InterPro" id="IPR003694">
    <property type="entry name" value="NAD_synthase"/>
</dbReference>
<dbReference type="CDD" id="cd00553">
    <property type="entry name" value="NAD_synthase"/>
    <property type="match status" value="1"/>
</dbReference>
<dbReference type="Gene3D" id="3.60.110.10">
    <property type="entry name" value="Carbon-nitrogen hydrolase"/>
    <property type="match status" value="1"/>
</dbReference>
<keyword evidence="14" id="KW-1185">Reference proteome</keyword>
<comment type="similarity">
    <text evidence="2 7 8">In the C-terminal section; belongs to the NAD synthetase family.</text>
</comment>
<dbReference type="Gene3D" id="3.40.50.620">
    <property type="entry name" value="HUPs"/>
    <property type="match status" value="1"/>
</dbReference>
<dbReference type="InterPro" id="IPR014729">
    <property type="entry name" value="Rossmann-like_a/b/a_fold"/>
</dbReference>
<keyword evidence="4 7" id="KW-0547">Nucleotide-binding</keyword>
<feature type="binding site" evidence="7">
    <location>
        <position position="410"/>
    </location>
    <ligand>
        <name>deamido-NAD(+)</name>
        <dbReference type="ChEBI" id="CHEBI:58437"/>
        <note>ligand shared between two neighboring subunits</note>
    </ligand>
</feature>
<dbReference type="InterPro" id="IPR003010">
    <property type="entry name" value="C-N_Hydrolase"/>
</dbReference>
<comment type="similarity">
    <text evidence="10">Belongs to the NAD synthetase family.</text>
</comment>
<dbReference type="NCBIfam" id="NF010588">
    <property type="entry name" value="PRK13981.1"/>
    <property type="match status" value="1"/>
</dbReference>
<reference evidence="14" key="1">
    <citation type="journal article" date="2019" name="Int. J. Syst. Evol. Microbiol.">
        <title>The Global Catalogue of Microorganisms (GCM) 10K type strain sequencing project: providing services to taxonomists for standard genome sequencing and annotation.</title>
        <authorList>
            <consortium name="The Broad Institute Genomics Platform"/>
            <consortium name="The Broad Institute Genome Sequencing Center for Infectious Disease"/>
            <person name="Wu L."/>
            <person name="Ma J."/>
        </authorList>
    </citation>
    <scope>NUCLEOTIDE SEQUENCE [LARGE SCALE GENOMIC DNA]</scope>
    <source>
        <strain evidence="14">JCM 4376</strain>
    </source>
</reference>
<keyword evidence="5 7" id="KW-0067">ATP-binding</keyword>
<feature type="active site" description="Proton acceptor" evidence="9">
    <location>
        <position position="46"/>
    </location>
</feature>
<evidence type="ECO:0000259" key="12">
    <source>
        <dbReference type="PROSITE" id="PS50263"/>
    </source>
</evidence>
<dbReference type="SUPFAM" id="SSF52402">
    <property type="entry name" value="Adenine nucleotide alpha hydrolases-like"/>
    <property type="match status" value="1"/>
</dbReference>
<evidence type="ECO:0000256" key="9">
    <source>
        <dbReference type="PROSITE-ProRule" id="PRU10139"/>
    </source>
</evidence>
<comment type="function">
    <text evidence="7">Catalyzes the ATP-dependent amidation of deamido-NAD to form NAD. Uses L-glutamine as a nitrogen source.</text>
</comment>
<comment type="pathway">
    <text evidence="1 7 8">Cofactor biosynthesis; NAD(+) biosynthesis; NAD(+) from deamido-NAD(+) (L-Gln route): step 1/1.</text>
</comment>
<dbReference type="SUPFAM" id="SSF56317">
    <property type="entry name" value="Carbon-nitrogen hydrolase"/>
    <property type="match status" value="1"/>
</dbReference>
<comment type="caution">
    <text evidence="13">The sequence shown here is derived from an EMBL/GenBank/DDBJ whole genome shotgun (WGS) entry which is preliminary data.</text>
</comment>
<evidence type="ECO:0000256" key="1">
    <source>
        <dbReference type="ARBA" id="ARBA00005188"/>
    </source>
</evidence>
<proteinExistence type="inferred from homology"/>
<dbReference type="PIRSF" id="PIRSF006630">
    <property type="entry name" value="NADS_GAT"/>
    <property type="match status" value="1"/>
</dbReference>
<feature type="binding site" evidence="7">
    <location>
        <position position="191"/>
    </location>
    <ligand>
        <name>L-glutamine</name>
        <dbReference type="ChEBI" id="CHEBI:58359"/>
    </ligand>
</feature>
<dbReference type="EC" id="6.3.5.1" evidence="7 8"/>
<feature type="active site" description="Nucleophile; for glutaminase activity" evidence="7">
    <location>
        <position position="164"/>
    </location>
</feature>
<dbReference type="EMBL" id="BMTF01000003">
    <property type="protein sequence ID" value="GGV78466.1"/>
    <property type="molecule type" value="Genomic_DNA"/>
</dbReference>
<evidence type="ECO:0000256" key="7">
    <source>
        <dbReference type="HAMAP-Rule" id="MF_02090"/>
    </source>
</evidence>
<dbReference type="Proteomes" id="UP000660675">
    <property type="component" value="Unassembled WGS sequence"/>
</dbReference>
<dbReference type="InterPro" id="IPR014445">
    <property type="entry name" value="Gln-dep_NAD_synthase"/>
</dbReference>